<dbReference type="EMBL" id="JAABLM010000004">
    <property type="protein sequence ID" value="NBL64532.1"/>
    <property type="molecule type" value="Genomic_DNA"/>
</dbReference>
<dbReference type="Proteomes" id="UP000798602">
    <property type="component" value="Unassembled WGS sequence"/>
</dbReference>
<dbReference type="Gene3D" id="2.40.50.1020">
    <property type="entry name" value="LytTr DNA-binding domain"/>
    <property type="match status" value="1"/>
</dbReference>
<dbReference type="SMART" id="SM00850">
    <property type="entry name" value="LytTR"/>
    <property type="match status" value="1"/>
</dbReference>
<dbReference type="PROSITE" id="PS50930">
    <property type="entry name" value="HTH_LYTTR"/>
    <property type="match status" value="1"/>
</dbReference>
<gene>
    <name evidence="2" type="ORF">GV828_04875</name>
</gene>
<sequence length="107" mass="12893">MNTVKYTFIKSDRKLIKLFFDEILVIKGLGNYVEIFTKRKKYIYYKSLKELIDGLPDEFMRVHNSFIINLTNVDYLEDHHIMIGEHEISVAKSYRECLSRRMERLLL</sequence>
<comment type="caution">
    <text evidence="2">The sequence shown here is derived from an EMBL/GenBank/DDBJ whole genome shotgun (WGS) entry which is preliminary data.</text>
</comment>
<accession>A0ABW9Z6P8</accession>
<organism evidence="2 3">
    <name type="scientific">Flavobacterium ichthyis</name>
    <dbReference type="NCBI Taxonomy" id="2698827"/>
    <lineage>
        <taxon>Bacteria</taxon>
        <taxon>Pseudomonadati</taxon>
        <taxon>Bacteroidota</taxon>
        <taxon>Flavobacteriia</taxon>
        <taxon>Flavobacteriales</taxon>
        <taxon>Flavobacteriaceae</taxon>
        <taxon>Flavobacterium</taxon>
    </lineage>
</organism>
<dbReference type="InterPro" id="IPR007492">
    <property type="entry name" value="LytTR_DNA-bd_dom"/>
</dbReference>
<protein>
    <submittedName>
        <fullName evidence="2">LytTR family transcriptional regulator</fullName>
    </submittedName>
</protein>
<dbReference type="InterPro" id="IPR046947">
    <property type="entry name" value="LytR-like"/>
</dbReference>
<dbReference type="RefSeq" id="WP_166536356.1">
    <property type="nucleotide sequence ID" value="NZ_JAABLM010000004.1"/>
</dbReference>
<name>A0ABW9Z6P8_9FLAO</name>
<dbReference type="PANTHER" id="PTHR37299">
    <property type="entry name" value="TRANSCRIPTIONAL REGULATOR-RELATED"/>
    <property type="match status" value="1"/>
</dbReference>
<evidence type="ECO:0000313" key="3">
    <source>
        <dbReference type="Proteomes" id="UP000798602"/>
    </source>
</evidence>
<proteinExistence type="predicted"/>
<dbReference type="PANTHER" id="PTHR37299:SF1">
    <property type="entry name" value="STAGE 0 SPORULATION PROTEIN A HOMOLOG"/>
    <property type="match status" value="1"/>
</dbReference>
<reference evidence="3" key="1">
    <citation type="submission" date="2020-01" db="EMBL/GenBank/DDBJ databases">
        <title>Sphingomonas sp. strain CSW-10.</title>
        <authorList>
            <person name="Chen W.-M."/>
        </authorList>
    </citation>
    <scope>NUCLEOTIDE SEQUENCE [LARGE SCALE GENOMIC DNA]</scope>
    <source>
        <strain evidence="3">NST-5</strain>
    </source>
</reference>
<evidence type="ECO:0000313" key="2">
    <source>
        <dbReference type="EMBL" id="NBL64532.1"/>
    </source>
</evidence>
<evidence type="ECO:0000259" key="1">
    <source>
        <dbReference type="PROSITE" id="PS50930"/>
    </source>
</evidence>
<feature type="domain" description="HTH LytTR-type" evidence="1">
    <location>
        <begin position="9"/>
        <end position="104"/>
    </location>
</feature>
<dbReference type="Pfam" id="PF04397">
    <property type="entry name" value="LytTR"/>
    <property type="match status" value="1"/>
</dbReference>
<keyword evidence="3" id="KW-1185">Reference proteome</keyword>